<feature type="transmembrane region" description="Helical" evidence="1">
    <location>
        <begin position="110"/>
        <end position="130"/>
    </location>
</feature>
<gene>
    <name evidence="2" type="ORF">GA0070213_108196</name>
</gene>
<dbReference type="AlphaFoldDB" id="A0A1C5J3U3"/>
<dbReference type="EMBL" id="FMDM01000008">
    <property type="protein sequence ID" value="SCG65133.1"/>
    <property type="molecule type" value="Genomic_DNA"/>
</dbReference>
<evidence type="ECO:0000313" key="3">
    <source>
        <dbReference type="Proteomes" id="UP000199360"/>
    </source>
</evidence>
<keyword evidence="1" id="KW-1133">Transmembrane helix</keyword>
<organism evidence="2 3">
    <name type="scientific">Micromonospora humi</name>
    <dbReference type="NCBI Taxonomy" id="745366"/>
    <lineage>
        <taxon>Bacteria</taxon>
        <taxon>Bacillati</taxon>
        <taxon>Actinomycetota</taxon>
        <taxon>Actinomycetes</taxon>
        <taxon>Micromonosporales</taxon>
        <taxon>Micromonosporaceae</taxon>
        <taxon>Micromonospora</taxon>
    </lineage>
</organism>
<dbReference type="STRING" id="745366.GA0070213_108196"/>
<keyword evidence="3" id="KW-1185">Reference proteome</keyword>
<keyword evidence="1" id="KW-0812">Transmembrane</keyword>
<keyword evidence="1" id="KW-0472">Membrane</keyword>
<name>A0A1C5J3U3_9ACTN</name>
<protein>
    <submittedName>
        <fullName evidence="2">Uncharacterized protein</fullName>
    </submittedName>
</protein>
<evidence type="ECO:0000256" key="1">
    <source>
        <dbReference type="SAM" id="Phobius"/>
    </source>
</evidence>
<dbReference type="Proteomes" id="UP000199360">
    <property type="component" value="Unassembled WGS sequence"/>
</dbReference>
<evidence type="ECO:0000313" key="2">
    <source>
        <dbReference type="EMBL" id="SCG65133.1"/>
    </source>
</evidence>
<feature type="transmembrane region" description="Helical" evidence="1">
    <location>
        <begin position="62"/>
        <end position="90"/>
    </location>
</feature>
<reference evidence="3" key="1">
    <citation type="submission" date="2016-06" db="EMBL/GenBank/DDBJ databases">
        <authorList>
            <person name="Varghese N."/>
            <person name="Submissions Spin"/>
        </authorList>
    </citation>
    <scope>NUCLEOTIDE SEQUENCE [LARGE SCALE GENOMIC DNA]</scope>
    <source>
        <strain evidence="3">DSM 45647</strain>
    </source>
</reference>
<sequence>MSGGEDRVDKFLQKVVEELLKKLLTWIVPRVLRSTPHPAPPDCPRCGGYGVARWAPAPATTVYVLALLTFAGGFTAIVLGVPVVVLLVAFGVRDAWTGDLTAALPEVATPLILVAPVAVAVAGAAGMAWYHSFPPRLCRRCGGRWPRRDRAEYLRMVRSVIFACRCGQRLRAPGTPAGVRVRCPRCGAERAAPIVDGTRRTPFRSRRR</sequence>
<proteinExistence type="predicted"/>
<accession>A0A1C5J3U3</accession>